<feature type="binding site" evidence="8">
    <location>
        <position position="31"/>
    </location>
    <ligand>
        <name>Zn(2+)</name>
        <dbReference type="ChEBI" id="CHEBI:29105"/>
        <label>1</label>
    </ligand>
</feature>
<dbReference type="GO" id="GO:0003676">
    <property type="term" value="F:nucleic acid binding"/>
    <property type="evidence" value="ECO:0007669"/>
    <property type="project" value="InterPro"/>
</dbReference>
<dbReference type="AlphaFoldDB" id="A0A1E4THJ8"/>
<keyword evidence="6 7" id="KW-0539">Nucleus</keyword>
<dbReference type="InterPro" id="IPR012164">
    <property type="entry name" value="Rpa12/Rpb9/Rpc10/TFS"/>
</dbReference>
<sequence length="126" mass="13705">MSLVGPLIFCTKCGEMLDLPDSSKHLSCEACGSIYPVEKFGNLSVTSQSTPNAFPSSLRTKKSVVHAAAAKMAAGKQDDGATIKEKCPQCGYDEMKYQTLQLRSADEGATVFYSCIKCNYKFRTNN</sequence>
<dbReference type="SUPFAM" id="SSF57783">
    <property type="entry name" value="Zinc beta-ribbon"/>
    <property type="match status" value="1"/>
</dbReference>
<dbReference type="InterPro" id="IPR034004">
    <property type="entry name" value="Zn_ribbon_RPA12_C"/>
</dbReference>
<dbReference type="PANTHER" id="PTHR11239">
    <property type="entry name" value="DNA-DIRECTED RNA POLYMERASE"/>
    <property type="match status" value="1"/>
</dbReference>
<evidence type="ECO:0000259" key="11">
    <source>
        <dbReference type="PROSITE" id="PS51133"/>
    </source>
</evidence>
<feature type="binding site" evidence="8">
    <location>
        <position position="115"/>
    </location>
    <ligand>
        <name>Zn(2+)</name>
        <dbReference type="ChEBI" id="CHEBI:29105"/>
        <label>2</label>
    </ligand>
</feature>
<dbReference type="GO" id="GO:0000122">
    <property type="term" value="P:negative regulation of transcription by RNA polymerase II"/>
    <property type="evidence" value="ECO:0007669"/>
    <property type="project" value="EnsemblFungi"/>
</dbReference>
<evidence type="ECO:0000256" key="9">
    <source>
        <dbReference type="PIRSR" id="PIRSR005586-2"/>
    </source>
</evidence>
<evidence type="ECO:0000256" key="4">
    <source>
        <dbReference type="ARBA" id="ARBA00022771"/>
    </source>
</evidence>
<keyword evidence="2 7" id="KW-0240">DNA-directed RNA polymerase</keyword>
<accession>A0A1E4THJ8</accession>
<comment type="subcellular location">
    <subcellularLocation>
        <location evidence="1">Nucleus</location>
        <location evidence="1">Nucleolus</location>
    </subcellularLocation>
</comment>
<dbReference type="GO" id="GO:0005736">
    <property type="term" value="C:RNA polymerase I complex"/>
    <property type="evidence" value="ECO:0007669"/>
    <property type="project" value="EnsemblFungi"/>
</dbReference>
<dbReference type="GO" id="GO:0003899">
    <property type="term" value="F:DNA-directed RNA polymerase activity"/>
    <property type="evidence" value="ECO:0007669"/>
    <property type="project" value="EnsemblFungi"/>
</dbReference>
<dbReference type="GO" id="GO:0006363">
    <property type="term" value="P:termination of RNA polymerase I transcription"/>
    <property type="evidence" value="ECO:0007669"/>
    <property type="project" value="EnsemblFungi"/>
</dbReference>
<reference evidence="13" key="1">
    <citation type="submission" date="2016-02" db="EMBL/GenBank/DDBJ databases">
        <title>Comparative genomics of biotechnologically important yeasts.</title>
        <authorList>
            <consortium name="DOE Joint Genome Institute"/>
            <person name="Riley R."/>
            <person name="Haridas S."/>
            <person name="Wolfe K.H."/>
            <person name="Lopes M.R."/>
            <person name="Hittinger C.T."/>
            <person name="Goker M."/>
            <person name="Salamov A."/>
            <person name="Wisecaver J."/>
            <person name="Long T.M."/>
            <person name="Aerts A.L."/>
            <person name="Barry K."/>
            <person name="Choi C."/>
            <person name="Clum A."/>
            <person name="Coughlan A.Y."/>
            <person name="Deshpande S."/>
            <person name="Douglass A.P."/>
            <person name="Hanson S.J."/>
            <person name="Klenk H.-P."/>
            <person name="Labutti K."/>
            <person name="Lapidus A."/>
            <person name="Lindquist E."/>
            <person name="Lipzen A."/>
            <person name="Meier-Kolthoff J.P."/>
            <person name="Ohm R.A."/>
            <person name="Otillar R.P."/>
            <person name="Pangilinan J."/>
            <person name="Peng Y."/>
            <person name="Rokas A."/>
            <person name="Rosa C.A."/>
            <person name="Scheuner C."/>
            <person name="Sibirny A.A."/>
            <person name="Slot J.C."/>
            <person name="Stielow J.B."/>
            <person name="Sun H."/>
            <person name="Kurtzman C.P."/>
            <person name="Blackwell M."/>
            <person name="Jeffries T.W."/>
            <person name="Grigoriev I.V."/>
        </authorList>
    </citation>
    <scope>NUCLEOTIDE SEQUENCE [LARGE SCALE GENOMIC DNA]</scope>
    <source>
        <strain evidence="13">NRRL Y-17796</strain>
    </source>
</reference>
<feature type="binding site" evidence="8">
    <location>
        <position position="87"/>
    </location>
    <ligand>
        <name>Zn(2+)</name>
        <dbReference type="ChEBI" id="CHEBI:29105"/>
        <label>2</label>
    </ligand>
</feature>
<evidence type="ECO:0000256" key="8">
    <source>
        <dbReference type="PIRSR" id="PIRSR005586-1"/>
    </source>
</evidence>
<feature type="binding site" evidence="8">
    <location>
        <position position="28"/>
    </location>
    <ligand>
        <name>Zn(2+)</name>
        <dbReference type="ChEBI" id="CHEBI:29105"/>
        <label>1</label>
    </ligand>
</feature>
<keyword evidence="3 8" id="KW-0479">Metal-binding</keyword>
<protein>
    <recommendedName>
        <fullName evidence="7">DNA-directed RNA polymerase subunit</fullName>
    </recommendedName>
</protein>
<dbReference type="GO" id="GO:0061629">
    <property type="term" value="F:RNA polymerase II-specific DNA-binding transcription factor binding"/>
    <property type="evidence" value="ECO:0007669"/>
    <property type="project" value="EnsemblFungi"/>
</dbReference>
<feature type="binding site" evidence="8">
    <location>
        <position position="13"/>
    </location>
    <ligand>
        <name>Zn(2+)</name>
        <dbReference type="ChEBI" id="CHEBI:29105"/>
        <label>1</label>
    </ligand>
</feature>
<comment type="similarity">
    <text evidence="7 10">Belongs to the archaeal rpoM/eukaryotic RPA12/RPB9/RPC11 RNA polymerase family.</text>
</comment>
<evidence type="ECO:0000256" key="6">
    <source>
        <dbReference type="ARBA" id="ARBA00023242"/>
    </source>
</evidence>
<proteinExistence type="inferred from homology"/>
<keyword evidence="13" id="KW-1185">Reference proteome</keyword>
<dbReference type="PROSITE" id="PS00466">
    <property type="entry name" value="ZF_TFIIS_1"/>
    <property type="match status" value="1"/>
</dbReference>
<feature type="zinc finger region" description="C4-type" evidence="9">
    <location>
        <begin position="10"/>
        <end position="31"/>
    </location>
</feature>
<keyword evidence="7 10" id="KW-0804">Transcription</keyword>
<gene>
    <name evidence="12" type="ORF">CANCADRAFT_121657</name>
</gene>
<dbReference type="PANTHER" id="PTHR11239:SF14">
    <property type="entry name" value="DNA-DIRECTED RNA POLYMERASE I SUBUNIT RPA12"/>
    <property type="match status" value="1"/>
</dbReference>
<dbReference type="EMBL" id="KV453842">
    <property type="protein sequence ID" value="ODV91232.1"/>
    <property type="molecule type" value="Genomic_DNA"/>
</dbReference>
<evidence type="ECO:0000256" key="3">
    <source>
        <dbReference type="ARBA" id="ARBA00022723"/>
    </source>
</evidence>
<dbReference type="PIRSF" id="PIRSF005586">
    <property type="entry name" value="RNApol_RpoM"/>
    <property type="match status" value="1"/>
</dbReference>
<dbReference type="SMART" id="SM00440">
    <property type="entry name" value="ZnF_C2C2"/>
    <property type="match status" value="1"/>
</dbReference>
<dbReference type="InterPro" id="IPR001222">
    <property type="entry name" value="Znf_TFIIS"/>
</dbReference>
<dbReference type="Pfam" id="PF01096">
    <property type="entry name" value="Zn_ribbon_TFIIS"/>
    <property type="match status" value="1"/>
</dbReference>
<dbReference type="GO" id="GO:0006361">
    <property type="term" value="P:transcription initiation at RNA polymerase I promoter"/>
    <property type="evidence" value="ECO:0007669"/>
    <property type="project" value="EnsemblFungi"/>
</dbReference>
<dbReference type="GO" id="GO:0006362">
    <property type="term" value="P:transcription elongation by RNA polymerase I"/>
    <property type="evidence" value="ECO:0007669"/>
    <property type="project" value="EnsemblFungi"/>
</dbReference>
<comment type="function">
    <text evidence="7">DNA-dependent RNA polymerase catalyzes the transcription of DNA into RNA using the four ribonucleoside triphosphates as substrates.</text>
</comment>
<dbReference type="CDD" id="cd10507">
    <property type="entry name" value="Zn-ribbon_RPA12"/>
    <property type="match status" value="1"/>
</dbReference>
<name>A0A1E4THJ8_9ASCO</name>
<dbReference type="Gene3D" id="2.20.25.10">
    <property type="match status" value="1"/>
</dbReference>
<evidence type="ECO:0000256" key="10">
    <source>
        <dbReference type="RuleBase" id="RU003474"/>
    </source>
</evidence>
<feature type="binding site" evidence="8">
    <location>
        <position position="10"/>
    </location>
    <ligand>
        <name>Zn(2+)</name>
        <dbReference type="ChEBI" id="CHEBI:29105"/>
        <label>1</label>
    </ligand>
</feature>
<keyword evidence="4 9" id="KW-0863">Zinc-finger</keyword>
<feature type="binding site" evidence="8">
    <location>
        <position position="118"/>
    </location>
    <ligand>
        <name>Zn(2+)</name>
        <dbReference type="ChEBI" id="CHEBI:29105"/>
        <label>2</label>
    </ligand>
</feature>
<evidence type="ECO:0000313" key="13">
    <source>
        <dbReference type="Proteomes" id="UP000095023"/>
    </source>
</evidence>
<evidence type="ECO:0000256" key="5">
    <source>
        <dbReference type="ARBA" id="ARBA00022833"/>
    </source>
</evidence>
<evidence type="ECO:0000256" key="1">
    <source>
        <dbReference type="ARBA" id="ARBA00004604"/>
    </source>
</evidence>
<feature type="binding site" evidence="8">
    <location>
        <position position="90"/>
    </location>
    <ligand>
        <name>Zn(2+)</name>
        <dbReference type="ChEBI" id="CHEBI:29105"/>
        <label>2</label>
    </ligand>
</feature>
<dbReference type="Pfam" id="PF02150">
    <property type="entry name" value="Zn_ribbon_RPB9"/>
    <property type="match status" value="1"/>
</dbReference>
<dbReference type="GO" id="GO:0055029">
    <property type="term" value="C:nuclear DNA-directed RNA polymerase complex"/>
    <property type="evidence" value="ECO:0007669"/>
    <property type="project" value="UniProtKB-ARBA"/>
</dbReference>
<organism evidence="12 13">
    <name type="scientific">Tortispora caseinolytica NRRL Y-17796</name>
    <dbReference type="NCBI Taxonomy" id="767744"/>
    <lineage>
        <taxon>Eukaryota</taxon>
        <taxon>Fungi</taxon>
        <taxon>Dikarya</taxon>
        <taxon>Ascomycota</taxon>
        <taxon>Saccharomycotina</taxon>
        <taxon>Trigonopsidomycetes</taxon>
        <taxon>Trigonopsidales</taxon>
        <taxon>Trigonopsidaceae</taxon>
        <taxon>Tortispora</taxon>
    </lineage>
</organism>
<evidence type="ECO:0000313" key="12">
    <source>
        <dbReference type="EMBL" id="ODV91232.1"/>
    </source>
</evidence>
<feature type="domain" description="TFIIS-type" evidence="11">
    <location>
        <begin position="83"/>
        <end position="123"/>
    </location>
</feature>
<dbReference type="GO" id="GO:0008270">
    <property type="term" value="F:zinc ion binding"/>
    <property type="evidence" value="ECO:0007669"/>
    <property type="project" value="UniProtKB-KW"/>
</dbReference>
<dbReference type="OrthoDB" id="10056816at2759"/>
<dbReference type="PROSITE" id="PS51133">
    <property type="entry name" value="ZF_TFIIS_2"/>
    <property type="match status" value="1"/>
</dbReference>
<keyword evidence="5 8" id="KW-0862">Zinc</keyword>
<dbReference type="InterPro" id="IPR001529">
    <property type="entry name" value="Zn_ribbon_RPB9"/>
</dbReference>
<evidence type="ECO:0000256" key="2">
    <source>
        <dbReference type="ARBA" id="ARBA00022478"/>
    </source>
</evidence>
<evidence type="ECO:0000256" key="7">
    <source>
        <dbReference type="PIRNR" id="PIRNR005586"/>
    </source>
</evidence>
<dbReference type="Proteomes" id="UP000095023">
    <property type="component" value="Unassembled WGS sequence"/>
</dbReference>